<sequence length="207" mass="22036">MVCTWIEDIPNNKTTGMEISSKRMFAVTMVMAYMAMGTEAQNLTSPLLVNISTVGCGSTKLCGFQSAGCTPGPSCLFFSAQQSTGQIFNFELVGPSSGFIALGLSTTQEGNATVYVCLFNKSANVVLFSASLNPQRNLIQHSLEINGNATVTGQTIQCSFTDSVPNATTFRSSSTTFFISGYTMSIGNGMENCFPLSNPNIDLKSIC</sequence>
<evidence type="ECO:0000313" key="2">
    <source>
        <dbReference type="Proteomes" id="UP001557470"/>
    </source>
</evidence>
<dbReference type="AlphaFoldDB" id="A0ABD0X2C7"/>
<keyword evidence="2" id="KW-1185">Reference proteome</keyword>
<dbReference type="PANTHER" id="PTHR46902">
    <property type="entry name" value="DOMON DOMAIN-CONTAINING PROTEIN FRRS1L"/>
    <property type="match status" value="1"/>
</dbReference>
<reference evidence="1 2" key="1">
    <citation type="submission" date="2024-06" db="EMBL/GenBank/DDBJ databases">
        <authorList>
            <person name="Pan Q."/>
            <person name="Wen M."/>
            <person name="Jouanno E."/>
            <person name="Zahm M."/>
            <person name="Klopp C."/>
            <person name="Cabau C."/>
            <person name="Louis A."/>
            <person name="Berthelot C."/>
            <person name="Parey E."/>
            <person name="Roest Crollius H."/>
            <person name="Montfort J."/>
            <person name="Robinson-Rechavi M."/>
            <person name="Bouchez O."/>
            <person name="Lampietro C."/>
            <person name="Lopez Roques C."/>
            <person name="Donnadieu C."/>
            <person name="Postlethwait J."/>
            <person name="Bobe J."/>
            <person name="Verreycken H."/>
            <person name="Guiguen Y."/>
        </authorList>
    </citation>
    <scope>NUCLEOTIDE SEQUENCE [LARGE SCALE GENOMIC DNA]</scope>
    <source>
        <strain evidence="1">Up_M1</strain>
        <tissue evidence="1">Testis</tissue>
    </source>
</reference>
<comment type="caution">
    <text evidence="1">The sequence shown here is derived from an EMBL/GenBank/DDBJ whole genome shotgun (WGS) entry which is preliminary data.</text>
</comment>
<protein>
    <recommendedName>
        <fullName evidence="3">Ferric-chelate reductase 1</fullName>
    </recommendedName>
</protein>
<accession>A0ABD0X2C7</accession>
<evidence type="ECO:0008006" key="3">
    <source>
        <dbReference type="Google" id="ProtNLM"/>
    </source>
</evidence>
<evidence type="ECO:0000313" key="1">
    <source>
        <dbReference type="EMBL" id="KAL0970087.1"/>
    </source>
</evidence>
<dbReference type="PANTHER" id="PTHR46902:SF1">
    <property type="entry name" value="DOMON DOMAIN-CONTAINING PROTEIN FRRS1L"/>
    <property type="match status" value="1"/>
</dbReference>
<dbReference type="InterPro" id="IPR042789">
    <property type="entry name" value="FRRS1L"/>
</dbReference>
<organism evidence="1 2">
    <name type="scientific">Umbra pygmaea</name>
    <name type="common">Eastern mudminnow</name>
    <dbReference type="NCBI Taxonomy" id="75934"/>
    <lineage>
        <taxon>Eukaryota</taxon>
        <taxon>Metazoa</taxon>
        <taxon>Chordata</taxon>
        <taxon>Craniata</taxon>
        <taxon>Vertebrata</taxon>
        <taxon>Euteleostomi</taxon>
        <taxon>Actinopterygii</taxon>
        <taxon>Neopterygii</taxon>
        <taxon>Teleostei</taxon>
        <taxon>Protacanthopterygii</taxon>
        <taxon>Esociformes</taxon>
        <taxon>Umbridae</taxon>
        <taxon>Umbra</taxon>
    </lineage>
</organism>
<proteinExistence type="predicted"/>
<gene>
    <name evidence="1" type="ORF">UPYG_G00236980</name>
</gene>
<dbReference type="Proteomes" id="UP001557470">
    <property type="component" value="Unassembled WGS sequence"/>
</dbReference>
<dbReference type="EMBL" id="JAGEUA010000007">
    <property type="protein sequence ID" value="KAL0970087.1"/>
    <property type="molecule type" value="Genomic_DNA"/>
</dbReference>
<name>A0ABD0X2C7_UMBPY</name>